<dbReference type="InterPro" id="IPR039385">
    <property type="entry name" value="NGN_Euk"/>
</dbReference>
<dbReference type="PANTHER" id="PTHR11125:SF8">
    <property type="entry name" value="PROTEIN RNA-DIRECTED DNA METHYLATION 3"/>
    <property type="match status" value="1"/>
</dbReference>
<feature type="compositionally biased region" description="Polar residues" evidence="3">
    <location>
        <begin position="883"/>
        <end position="894"/>
    </location>
</feature>
<feature type="compositionally biased region" description="Basic and acidic residues" evidence="3">
    <location>
        <begin position="776"/>
        <end position="786"/>
    </location>
</feature>
<dbReference type="GO" id="GO:0006357">
    <property type="term" value="P:regulation of transcription by RNA polymerase II"/>
    <property type="evidence" value="ECO:0007669"/>
    <property type="project" value="InterPro"/>
</dbReference>
<evidence type="ECO:0000313" key="6">
    <source>
        <dbReference type="Proteomes" id="UP000525078"/>
    </source>
</evidence>
<keyword evidence="2" id="KW-0539">Nucleus</keyword>
<feature type="compositionally biased region" description="Polar residues" evidence="3">
    <location>
        <begin position="742"/>
        <end position="764"/>
    </location>
</feature>
<feature type="compositionally biased region" description="Gly residues" evidence="3">
    <location>
        <begin position="1267"/>
        <end position="1293"/>
    </location>
</feature>
<dbReference type="GO" id="GO:0003729">
    <property type="term" value="F:mRNA binding"/>
    <property type="evidence" value="ECO:0007669"/>
    <property type="project" value="TreeGrafter"/>
</dbReference>
<feature type="compositionally biased region" description="Polar residues" evidence="3">
    <location>
        <begin position="1127"/>
        <end position="1152"/>
    </location>
</feature>
<comment type="subcellular location">
    <subcellularLocation>
        <location evidence="1">Nucleus</location>
    </subcellularLocation>
</comment>
<feature type="domain" description="KOW" evidence="4">
    <location>
        <begin position="242"/>
        <end position="269"/>
    </location>
</feature>
<feature type="compositionally biased region" description="Gly residues" evidence="3">
    <location>
        <begin position="409"/>
        <end position="454"/>
    </location>
</feature>
<feature type="domain" description="KOW" evidence="4">
    <location>
        <begin position="639"/>
        <end position="666"/>
    </location>
</feature>
<dbReference type="FunFam" id="2.30.30.30:FF:000053">
    <property type="entry name" value="Protein RNA-directed DNA methylation 3"/>
    <property type="match status" value="1"/>
</dbReference>
<feature type="compositionally biased region" description="Basic and acidic residues" evidence="3">
    <location>
        <begin position="12"/>
        <end position="21"/>
    </location>
</feature>
<dbReference type="CDD" id="cd06081">
    <property type="entry name" value="KOW_Spt5_1"/>
    <property type="match status" value="1"/>
</dbReference>
<feature type="compositionally biased region" description="Basic and acidic residues" evidence="3">
    <location>
        <begin position="835"/>
        <end position="846"/>
    </location>
</feature>
<feature type="compositionally biased region" description="Low complexity" evidence="3">
    <location>
        <begin position="1431"/>
        <end position="1440"/>
    </location>
</feature>
<dbReference type="Pfam" id="PF23291">
    <property type="entry name" value="KOW4_SPT5"/>
    <property type="match status" value="1"/>
</dbReference>
<dbReference type="Gene3D" id="2.30.30.30">
    <property type="match status" value="1"/>
</dbReference>
<feature type="compositionally biased region" description="Low complexity" evidence="3">
    <location>
        <begin position="1413"/>
        <end position="1422"/>
    </location>
</feature>
<dbReference type="InterPro" id="IPR041978">
    <property type="entry name" value="KOW_Spt5_5"/>
</dbReference>
<feature type="compositionally biased region" description="Gly residues" evidence="3">
    <location>
        <begin position="1322"/>
        <end position="1337"/>
    </location>
</feature>
<feature type="compositionally biased region" description="Low complexity" evidence="3">
    <location>
        <begin position="1465"/>
        <end position="1474"/>
    </location>
</feature>
<feature type="compositionally biased region" description="Low complexity" evidence="3">
    <location>
        <begin position="1"/>
        <end position="11"/>
    </location>
</feature>
<feature type="region of interest" description="Disordered" evidence="3">
    <location>
        <begin position="390"/>
        <end position="458"/>
    </location>
</feature>
<dbReference type="Pfam" id="PF03439">
    <property type="entry name" value="Spt5-NGN"/>
    <property type="match status" value="1"/>
</dbReference>
<dbReference type="InterPro" id="IPR041973">
    <property type="entry name" value="KOW_Spt5_1"/>
</dbReference>
<dbReference type="CDD" id="cd09888">
    <property type="entry name" value="NGN_Euk"/>
    <property type="match status" value="1"/>
</dbReference>
<evidence type="ECO:0000256" key="2">
    <source>
        <dbReference type="ARBA" id="ARBA00023242"/>
    </source>
</evidence>
<feature type="compositionally biased region" description="Low complexity" evidence="3">
    <location>
        <begin position="1005"/>
        <end position="1014"/>
    </location>
</feature>
<dbReference type="InterPro" id="IPR005100">
    <property type="entry name" value="NGN-domain"/>
</dbReference>
<accession>A0A7J6FBH2</accession>
<dbReference type="InterPro" id="IPR014722">
    <property type="entry name" value="Rib_uL2_dom2"/>
</dbReference>
<dbReference type="GO" id="GO:0032044">
    <property type="term" value="C:DSIF complex"/>
    <property type="evidence" value="ECO:0007669"/>
    <property type="project" value="TreeGrafter"/>
</dbReference>
<sequence>MGLKGVAQKGKGVADKGKAVADKASPVGKRKRSDDGKKSGRLRSNPEVLRFFEDSADASDDSDSSDISDYFKDFMEEDFGLGENVDTEAGKSSSIPFIPKEEEMDEEEFGRMMGDGYNDVSQSASYAEGDHENKRSTDRSSRMPFDDDAVIWKVKCSVGRERFLSFCLMQKFVDLKALGKKMQIISAFALDHVKGFLFIESDKQSNVNEACYGLTGIYASRAMPVPKNEISRLFSIRPPKNEISTGMWVRLKNGKYKGDLAQVVHVSNPPRKAVVKLIPRIDLQAMAEKYGGGATAKRVSNPAPRLINSSELEEFLPLIQTKKDRDTGMIVQVLDGMMIKDGYLFKKVAIDSISCFGVVPSEEEVMKFSTSKNNEPDNAEWLSQLYGEQKKKRSIRNDPLRDRVSSGSVAGGKGESSGSVAGGKGEFSGSVAGGKGESSGSFAGGKGEGSGSIEGGKRECSESISMNSFEVHDLVCVGRRDFGVIIGVEKDDSYKILKEGREGPMVVTVQQSELKNEPSDMKFTALDHRMKTIGVTDTVKVMEGPLEGKQGIVKKIYRGIVFMYDENETENCGYFCCKSRICERVKHTPPTTCNEKGGESSFPSFDDFPSSPKSPLSPKKQWQSRDDNRNFNQTDKDGIFNIGQTLRIRIGPLKGYLCRVIAIRRSDVTVKLNSKQKILTVKSEHLSEVRGSSSVVLSEDPESSFLKPFDLLGGEGLSSDWAGGAGTSGAGDGWTSGGGASERSSWTNLSTPGSSSMQWESGSANDVGADNNANKGVEDAWGKKVTSETSVAWGAQAADKDGAENEANEDVGGAWGSKVTSKTNIAWGAQAADKVGAENDANKDVEDTWGSKATSKTNDAWGAQAADKVDGCWGKKDNDKALDSSNGASASWEKNINVHDNQDSGKAVEEPWGKGKNISENSAGSWGAATTKKNQLDSWGNSKSVADDKVSDDSSSWGNKASFLDKKNSGKFGSSDNDDSRDSKKSGWNSGSGEESVWGKKTNLNSESGGNNENQDSVWGKKSSWNAESGGVSGNQDSGWGKKSENSDNQGMKSDNSNNQDSVWGKKNSWNAESGGVSGNQDSGWGKKSENSDNQDSVWGKKSSWNAESGGVSGNQDSGWGKKSENSDNQGMKSENSDNQDSVWGKKSSWNAESGGVSGNQDSGWGKKSDNSDNMWGKKSSWNAESGGVSGNQDTAWGKKSDWNSESSGTNWSSGSGFKENQSDFGDDSKRSGGNWRGGFGGRSGDRGGYRGRGGDRGGYRGRGGDRGGYGGRGGDRGGYGGRGGDRGGYGGRGGDRGDFGGRGGDRGGFGGRGRSDRGGFRGRGGSDRGGGAFGGRGRGRRDWQDGTTSNVEDWNTQATPVTNESTEAWGSKSWGSGGGSGEGNTSKTEAWGKPLPSKSWGSGDGTTNTEAWGKPPSSKSWGSGGGSGDGTTSKTEAWGKPPPSKSWGSGGGSGERTTSNTEAWGKPPSSKSWGSGGGSGDGTTSNTEAWGKPPPSKSWGSGGGSGNGSSSKTEAWGKPPPSKSWGSSGGSGDGTTSNAEAWGKPTPPSKSWNSQPIAADAKDTSDAWGKPPPPKSWGSGGGFKEPSSTAQAKIWNSTESNSSTASGGWGSGSGFKEPSSTAQAGSWNNQGSESNAAKDTSDASGSTDSWGKPPSKSWGSDGGKGGW</sequence>
<feature type="compositionally biased region" description="Basic and acidic residues" evidence="3">
    <location>
        <begin position="1244"/>
        <end position="1266"/>
    </location>
</feature>
<feature type="compositionally biased region" description="Low complexity" evidence="3">
    <location>
        <begin position="600"/>
        <end position="620"/>
    </location>
</feature>
<feature type="compositionally biased region" description="Polar residues" evidence="3">
    <location>
        <begin position="931"/>
        <end position="941"/>
    </location>
</feature>
<dbReference type="InterPro" id="IPR005824">
    <property type="entry name" value="KOW"/>
</dbReference>
<dbReference type="InterPro" id="IPR039659">
    <property type="entry name" value="SPT5"/>
</dbReference>
<feature type="compositionally biased region" description="Polar residues" evidence="3">
    <location>
        <begin position="1346"/>
        <end position="1369"/>
    </location>
</feature>
<feature type="compositionally biased region" description="Low complexity" evidence="3">
    <location>
        <begin position="1204"/>
        <end position="1217"/>
    </location>
</feature>
<proteinExistence type="predicted"/>
<comment type="caution">
    <text evidence="5">The sequence shown here is derived from an EMBL/GenBank/DDBJ whole genome shotgun (WGS) entry which is preliminary data.</text>
</comment>
<feature type="compositionally biased region" description="Polar residues" evidence="3">
    <location>
        <begin position="1619"/>
        <end position="1650"/>
    </location>
</feature>
<dbReference type="PANTHER" id="PTHR11125">
    <property type="entry name" value="SUPPRESSOR OF TY 5"/>
    <property type="match status" value="1"/>
</dbReference>
<feature type="region of interest" description="Disordered" evidence="3">
    <location>
        <begin position="120"/>
        <end position="142"/>
    </location>
</feature>
<feature type="compositionally biased region" description="Acidic residues" evidence="3">
    <location>
        <begin position="54"/>
        <end position="66"/>
    </location>
</feature>
<evidence type="ECO:0000313" key="5">
    <source>
        <dbReference type="EMBL" id="KAF4368057.1"/>
    </source>
</evidence>
<feature type="compositionally biased region" description="Basic and acidic residues" evidence="3">
    <location>
        <begin position="623"/>
        <end position="635"/>
    </location>
</feature>
<protein>
    <recommendedName>
        <fullName evidence="4">KOW domain-containing protein</fullName>
    </recommendedName>
</protein>
<dbReference type="InterPro" id="IPR057936">
    <property type="entry name" value="KOWx_Spt5"/>
</dbReference>
<feature type="compositionally biased region" description="Polar residues" evidence="3">
    <location>
        <begin position="1587"/>
        <end position="1600"/>
    </location>
</feature>
<dbReference type="SMART" id="SM00739">
    <property type="entry name" value="KOW"/>
    <property type="match status" value="3"/>
</dbReference>
<evidence type="ECO:0000256" key="1">
    <source>
        <dbReference type="ARBA" id="ARBA00004123"/>
    </source>
</evidence>
<dbReference type="Gene3D" id="3.30.70.940">
    <property type="entry name" value="NusG, N-terminal domain"/>
    <property type="match status" value="1"/>
</dbReference>
<dbReference type="GO" id="GO:0006368">
    <property type="term" value="P:transcription elongation by RNA polymerase II"/>
    <property type="evidence" value="ECO:0007669"/>
    <property type="project" value="TreeGrafter"/>
</dbReference>
<feature type="compositionally biased region" description="Basic and acidic residues" evidence="3">
    <location>
        <begin position="1294"/>
        <end position="1306"/>
    </location>
</feature>
<name>A0A7J6FBH2_CANSA</name>
<dbReference type="GO" id="GO:0032784">
    <property type="term" value="P:regulation of DNA-templated transcription elongation"/>
    <property type="evidence" value="ECO:0007669"/>
    <property type="project" value="InterPro"/>
</dbReference>
<gene>
    <name evidence="5" type="ORF">F8388_002668</name>
</gene>
<dbReference type="CDD" id="cd06084">
    <property type="entry name" value="KOW_Spt5_4"/>
    <property type="match status" value="1"/>
</dbReference>
<feature type="domain" description="KOW" evidence="4">
    <location>
        <begin position="532"/>
        <end position="559"/>
    </location>
</feature>
<dbReference type="Proteomes" id="UP000525078">
    <property type="component" value="Unassembled WGS sequence"/>
</dbReference>
<evidence type="ECO:0000259" key="4">
    <source>
        <dbReference type="SMART" id="SM00739"/>
    </source>
</evidence>
<reference evidence="5 6" key="1">
    <citation type="journal article" date="2020" name="bioRxiv">
        <title>Sequence and annotation of 42 cannabis genomes reveals extensive copy number variation in cannabinoid synthesis and pathogen resistance genes.</title>
        <authorList>
            <person name="Mckernan K.J."/>
            <person name="Helbert Y."/>
            <person name="Kane L.T."/>
            <person name="Ebling H."/>
            <person name="Zhang L."/>
            <person name="Liu B."/>
            <person name="Eaton Z."/>
            <person name="Mclaughlin S."/>
            <person name="Kingan S."/>
            <person name="Baybayan P."/>
            <person name="Concepcion G."/>
            <person name="Jordan M."/>
            <person name="Riva A."/>
            <person name="Barbazuk W."/>
            <person name="Harkins T."/>
        </authorList>
    </citation>
    <scope>NUCLEOTIDE SEQUENCE [LARGE SCALE GENOMIC DNA]</scope>
    <source>
        <strain evidence="6">cv. Jamaican Lion 4</strain>
        <tissue evidence="5">Leaf</tissue>
    </source>
</reference>
<organism evidence="5 6">
    <name type="scientific">Cannabis sativa</name>
    <name type="common">Hemp</name>
    <name type="synonym">Marijuana</name>
    <dbReference type="NCBI Taxonomy" id="3483"/>
    <lineage>
        <taxon>Eukaryota</taxon>
        <taxon>Viridiplantae</taxon>
        <taxon>Streptophyta</taxon>
        <taxon>Embryophyta</taxon>
        <taxon>Tracheophyta</taxon>
        <taxon>Spermatophyta</taxon>
        <taxon>Magnoliopsida</taxon>
        <taxon>eudicotyledons</taxon>
        <taxon>Gunneridae</taxon>
        <taxon>Pentapetalae</taxon>
        <taxon>rosids</taxon>
        <taxon>fabids</taxon>
        <taxon>Rosales</taxon>
        <taxon>Cannabaceae</taxon>
        <taxon>Cannabis</taxon>
    </lineage>
</organism>
<feature type="compositionally biased region" description="Polar residues" evidence="3">
    <location>
        <begin position="1092"/>
        <end position="1107"/>
    </location>
</feature>
<feature type="region of interest" description="Disordered" evidence="3">
    <location>
        <begin position="832"/>
        <end position="1668"/>
    </location>
</feature>
<feature type="region of interest" description="Disordered" evidence="3">
    <location>
        <begin position="588"/>
        <end position="635"/>
    </location>
</feature>
<feature type="compositionally biased region" description="Basic and acidic residues" evidence="3">
    <location>
        <begin position="128"/>
        <end position="142"/>
    </location>
</feature>
<dbReference type="InterPro" id="IPR036735">
    <property type="entry name" value="NGN_dom_sf"/>
</dbReference>
<feature type="region of interest" description="Disordered" evidence="3">
    <location>
        <begin position="720"/>
        <end position="820"/>
    </location>
</feature>
<dbReference type="EMBL" id="JAATIP010000137">
    <property type="protein sequence ID" value="KAF4368057.1"/>
    <property type="molecule type" value="Genomic_DNA"/>
</dbReference>
<dbReference type="Pfam" id="PF23290">
    <property type="entry name" value="KOW5_SPT5"/>
    <property type="match status" value="1"/>
</dbReference>
<feature type="compositionally biased region" description="Basic and acidic residues" evidence="3">
    <location>
        <begin position="395"/>
        <end position="404"/>
    </location>
</feature>
<dbReference type="Pfam" id="PF23042">
    <property type="entry name" value="KOW1_SPT5"/>
    <property type="match status" value="1"/>
</dbReference>
<evidence type="ECO:0000256" key="3">
    <source>
        <dbReference type="SAM" id="MobiDB-lite"/>
    </source>
</evidence>
<dbReference type="Pfam" id="PF23037">
    <property type="entry name" value="KOWx_SPT5"/>
    <property type="match status" value="1"/>
</dbReference>
<feature type="compositionally biased region" description="Polar residues" evidence="3">
    <location>
        <begin position="1047"/>
        <end position="1072"/>
    </location>
</feature>
<feature type="compositionally biased region" description="Basic and acidic residues" evidence="3">
    <location>
        <begin position="896"/>
        <end position="913"/>
    </location>
</feature>
<feature type="compositionally biased region" description="Basic and acidic residues" evidence="3">
    <location>
        <begin position="867"/>
        <end position="882"/>
    </location>
</feature>
<dbReference type="InterPro" id="IPR041977">
    <property type="entry name" value="KOW_Spt5_4"/>
</dbReference>
<feature type="compositionally biased region" description="Gly residues" evidence="3">
    <location>
        <begin position="723"/>
        <end position="740"/>
    </location>
</feature>
<feature type="region of interest" description="Disordered" evidence="3">
    <location>
        <begin position="1"/>
        <end position="67"/>
    </location>
</feature>